<dbReference type="Proteomes" id="UP000180235">
    <property type="component" value="Chromosome"/>
</dbReference>
<dbReference type="InterPro" id="IPR018536">
    <property type="entry name" value="CpcS/CpeS"/>
</dbReference>
<dbReference type="Pfam" id="PF09367">
    <property type="entry name" value="CpeS"/>
    <property type="match status" value="1"/>
</dbReference>
<dbReference type="AlphaFoldDB" id="A0A1J0AEU5"/>
<dbReference type="GO" id="GO:0017006">
    <property type="term" value="P:protein-tetrapyrrole linkage"/>
    <property type="evidence" value="ECO:0007669"/>
    <property type="project" value="UniProtKB-UniRule"/>
</dbReference>
<dbReference type="GO" id="GO:0016829">
    <property type="term" value="F:lyase activity"/>
    <property type="evidence" value="ECO:0007669"/>
    <property type="project" value="UniProtKB-KW"/>
</dbReference>
<comment type="similarity">
    <text evidence="1 3">Belongs to the CpcS/CpeS biliprotein lyase family.</text>
</comment>
<dbReference type="RefSeq" id="WP_071454879.1">
    <property type="nucleotide sequence ID" value="NZ_CP017675.1"/>
</dbReference>
<evidence type="ECO:0000313" key="5">
    <source>
        <dbReference type="Proteomes" id="UP000180235"/>
    </source>
</evidence>
<name>A0A1J0AEU5_9CYAN</name>
<dbReference type="Gene3D" id="2.40.128.20">
    <property type="match status" value="1"/>
</dbReference>
<organism evidence="4 5">
    <name type="scientific">Gloeomargarita lithophora Alchichica-D10</name>
    <dbReference type="NCBI Taxonomy" id="1188229"/>
    <lineage>
        <taxon>Bacteria</taxon>
        <taxon>Bacillati</taxon>
        <taxon>Cyanobacteriota</taxon>
        <taxon>Cyanophyceae</taxon>
        <taxon>Gloeomargaritales</taxon>
        <taxon>Gloeomargaritaceae</taxon>
        <taxon>Gloeomargarita</taxon>
    </lineage>
</organism>
<gene>
    <name evidence="3" type="primary">cpcS</name>
    <name evidence="4" type="ORF">GlitD10_2110</name>
</gene>
<comment type="function">
    <text evidence="3">Covalently attaches a chromophore to Cys residue(s) of phycobiliproteins.</text>
</comment>
<dbReference type="KEGG" id="glt:GlitD10_2110"/>
<evidence type="ECO:0000256" key="2">
    <source>
        <dbReference type="ARBA" id="ARBA00023239"/>
    </source>
</evidence>
<dbReference type="HAMAP" id="MF_01459">
    <property type="entry name" value="Chrphore_lyase_CpxS"/>
    <property type="match status" value="1"/>
</dbReference>
<dbReference type="OrthoDB" id="554080at2"/>
<protein>
    <recommendedName>
        <fullName evidence="3">Chromophore lyase CpcS/CpeS</fullName>
        <ecNumber evidence="3">4.-.-.-</ecNumber>
    </recommendedName>
</protein>
<evidence type="ECO:0000256" key="1">
    <source>
        <dbReference type="ARBA" id="ARBA00010681"/>
    </source>
</evidence>
<evidence type="ECO:0000313" key="4">
    <source>
        <dbReference type="EMBL" id="APB34439.1"/>
    </source>
</evidence>
<sequence length="189" mass="21132">MDATDFFARSQGQWHSQRVTHHLAFRQTEMGRSLISVNSLTLDDPGVQGVCALYQYSPDQASGASRVEWRGVMGWDKEGEQQNGSTVMVLVPTDEQSGQLLREVGYAEKSPVAGRYQMDDTGAMTLVTEYETLRSQERLWFEEESIRLRTSTLGYGFGGMSMATFAVETRAELAMKTETQTTPPTILGW</sequence>
<dbReference type="EMBL" id="CP017675">
    <property type="protein sequence ID" value="APB34439.1"/>
    <property type="molecule type" value="Genomic_DNA"/>
</dbReference>
<evidence type="ECO:0000256" key="3">
    <source>
        <dbReference type="HAMAP-Rule" id="MF_01459"/>
    </source>
</evidence>
<dbReference type="CDD" id="cd19433">
    <property type="entry name" value="lipocalin_CpcS-CpeS"/>
    <property type="match status" value="1"/>
</dbReference>
<dbReference type="InterPro" id="IPR012674">
    <property type="entry name" value="Calycin"/>
</dbReference>
<dbReference type="EC" id="4.-.-.-" evidence="3"/>
<accession>A0A1J0AEU5</accession>
<dbReference type="STRING" id="1188229.GlitD10_2110"/>
<keyword evidence="2 3" id="KW-0456">Lyase</keyword>
<reference evidence="4 5" key="1">
    <citation type="submission" date="2016-10" db="EMBL/GenBank/DDBJ databases">
        <title>Description of Gloeomargarita lithophora gen. nov., sp. nov., a thylakoid-bearing basal-branching cyanobacterium with intracellular carbonates, and proposal for Gloeomargaritales ord. nov.</title>
        <authorList>
            <person name="Moreira D."/>
            <person name="Tavera R."/>
            <person name="Benzerara K."/>
            <person name="Skouri-Panet F."/>
            <person name="Couradeau E."/>
            <person name="Gerard E."/>
            <person name="Loussert C."/>
            <person name="Novelo E."/>
            <person name="Zivanovic Y."/>
            <person name="Lopez-Garcia P."/>
        </authorList>
    </citation>
    <scope>NUCLEOTIDE SEQUENCE [LARGE SCALE GENOMIC DNA]</scope>
    <source>
        <strain evidence="4 5">D10</strain>
    </source>
</reference>
<proteinExistence type="inferred from homology"/>
<keyword evidence="5" id="KW-1185">Reference proteome</keyword>